<sequence length="298" mass="34156">MPAGRGDVCEPCYWTRTCRKRISIGQAGLTTKALREAFEEFGEWMIRTTGPHKAALKINHFWSFFTELDQAWARIPSYVELLHHFGAEGLRRVRLPMRWLHEEKGVEPDHQAKRVDSEKRRIQECLRSMPPASLAEKALRAYWHQLEARIEAGKTSHTSARLTLRAAATLLLKTHPEGLQLPNQANVENYLVVAPGQAASLTGFINFLNHRYSTELAPKVDSKRVRMMRKEKLARMIMEMADSDAKDEAWMARWVLLGMEYFHNKKVTKKSAVTYELSQAGDGVVAFHAGSRYWLPIK</sequence>
<evidence type="ECO:0000313" key="2">
    <source>
        <dbReference type="Proteomes" id="UP000197334"/>
    </source>
</evidence>
<comment type="caution">
    <text evidence="1">The sequence shown here is derived from an EMBL/GenBank/DDBJ whole genome shotgun (WGS) entry which is preliminary data.</text>
</comment>
<gene>
    <name evidence="1" type="ORF">JI62_10755</name>
</gene>
<evidence type="ECO:0000313" key="1">
    <source>
        <dbReference type="EMBL" id="OWV29725.1"/>
    </source>
</evidence>
<keyword evidence="2" id="KW-1185">Reference proteome</keyword>
<accession>A0A246S1R3</accession>
<name>A0A246S1R3_9GAMM</name>
<dbReference type="AlphaFoldDB" id="A0A246S1R3"/>
<protein>
    <submittedName>
        <fullName evidence="1">Uncharacterized protein</fullName>
    </submittedName>
</protein>
<reference evidence="1 2" key="1">
    <citation type="submission" date="2014-08" db="EMBL/GenBank/DDBJ databases">
        <title>Draft genome sequence of a novel L-asparaginase producing marine bacterium, Halomonas campaniensis.</title>
        <authorList>
            <person name="Sundarakrishnan B."/>
            <person name="Moushumi Priya A."/>
            <person name="Raman G."/>
            <person name="Sakthivel N."/>
            <person name="Park S."/>
            <person name="Jayachandran S."/>
        </authorList>
    </citation>
    <scope>NUCLEOTIDE SEQUENCE [LARGE SCALE GENOMIC DNA]</scope>
    <source>
        <strain evidence="1 2">SK03</strain>
    </source>
</reference>
<dbReference type="EMBL" id="JPUA01000028">
    <property type="protein sequence ID" value="OWV29725.1"/>
    <property type="molecule type" value="Genomic_DNA"/>
</dbReference>
<organism evidence="1 2">
    <name type="scientific">Halomonas campaniensis</name>
    <dbReference type="NCBI Taxonomy" id="213554"/>
    <lineage>
        <taxon>Bacteria</taxon>
        <taxon>Pseudomonadati</taxon>
        <taxon>Pseudomonadota</taxon>
        <taxon>Gammaproteobacteria</taxon>
        <taxon>Oceanospirillales</taxon>
        <taxon>Halomonadaceae</taxon>
        <taxon>Halomonas</taxon>
    </lineage>
</organism>
<dbReference type="Proteomes" id="UP000197334">
    <property type="component" value="Unassembled WGS sequence"/>
</dbReference>
<proteinExistence type="predicted"/>